<dbReference type="InterPro" id="IPR012255">
    <property type="entry name" value="ETF_b"/>
</dbReference>
<organism evidence="5 6">
    <name type="scientific">Nostocoides jenkinsii Ben 74</name>
    <dbReference type="NCBI Taxonomy" id="1193518"/>
    <lineage>
        <taxon>Bacteria</taxon>
        <taxon>Bacillati</taxon>
        <taxon>Actinomycetota</taxon>
        <taxon>Actinomycetes</taxon>
        <taxon>Micrococcales</taxon>
        <taxon>Intrasporangiaceae</taxon>
        <taxon>Nostocoides</taxon>
    </lineage>
</organism>
<dbReference type="EMBL" id="CAJC01000150">
    <property type="protein sequence ID" value="CCI53475.1"/>
    <property type="molecule type" value="Genomic_DNA"/>
</dbReference>
<accession>A0A077MC99</accession>
<comment type="function">
    <text evidence="3">The electron transfer flavoprotein serves as a specific electron acceptor for other dehydrogenases. It transfers the electrons to the main respiratory chain via ETF-ubiquinone oxidoreductase (ETF dehydrogenase).</text>
</comment>
<dbReference type="RefSeq" id="WP_048543816.1">
    <property type="nucleotide sequence ID" value="NZ_HF571038.1"/>
</dbReference>
<evidence type="ECO:0000259" key="4">
    <source>
        <dbReference type="SMART" id="SM00893"/>
    </source>
</evidence>
<dbReference type="Pfam" id="PF01012">
    <property type="entry name" value="ETF"/>
    <property type="match status" value="1"/>
</dbReference>
<comment type="caution">
    <text evidence="5">The sequence shown here is derived from an EMBL/GenBank/DDBJ whole genome shotgun (WGS) entry which is preliminary data.</text>
</comment>
<dbReference type="AlphaFoldDB" id="A0A077MC99"/>
<evidence type="ECO:0000256" key="1">
    <source>
        <dbReference type="ARBA" id="ARBA00001974"/>
    </source>
</evidence>
<keyword evidence="6" id="KW-1185">Reference proteome</keyword>
<dbReference type="PANTHER" id="PTHR21294">
    <property type="entry name" value="ELECTRON TRANSFER FLAVOPROTEIN BETA-SUBUNIT"/>
    <property type="match status" value="1"/>
</dbReference>
<name>A0A077MC99_9MICO</name>
<dbReference type="OrthoDB" id="9781325at2"/>
<evidence type="ECO:0000313" key="6">
    <source>
        <dbReference type="Proteomes" id="UP000035720"/>
    </source>
</evidence>
<comment type="subunit">
    <text evidence="2">Heterodimer of an alpha and a beta subunit.</text>
</comment>
<protein>
    <submittedName>
        <fullName evidence="5">Electron transfer flavoprotein alpha/beta-subunit</fullName>
    </submittedName>
</protein>
<dbReference type="GO" id="GO:0009055">
    <property type="term" value="F:electron transfer activity"/>
    <property type="evidence" value="ECO:0007669"/>
    <property type="project" value="InterPro"/>
</dbReference>
<dbReference type="Proteomes" id="UP000035720">
    <property type="component" value="Unassembled WGS sequence"/>
</dbReference>
<dbReference type="PIRSF" id="PIRSF000090">
    <property type="entry name" value="Beta-ETF"/>
    <property type="match status" value="1"/>
</dbReference>
<dbReference type="SUPFAM" id="SSF52402">
    <property type="entry name" value="Adenine nucleotide alpha hydrolases-like"/>
    <property type="match status" value="1"/>
</dbReference>
<dbReference type="InterPro" id="IPR014729">
    <property type="entry name" value="Rossmann-like_a/b/a_fold"/>
</dbReference>
<dbReference type="STRING" id="1193518.BN13_40027"/>
<feature type="domain" description="Electron transfer flavoprotein alpha/beta-subunit N-terminal" evidence="4">
    <location>
        <begin position="24"/>
        <end position="215"/>
    </location>
</feature>
<evidence type="ECO:0000313" key="5">
    <source>
        <dbReference type="EMBL" id="CCI53475.1"/>
    </source>
</evidence>
<sequence length="254" mass="25523">MTNVLVCIKRVPEATGEVSLTADGRGIDGTHSGYTTSPNEECAVELAVQAADGGQATVLTLGPGDAIDQLRSALAVGMTDGIHIEADSDAYGPGDVAREIAAAVRAREAGGTAYDLILLGNDAADTGDFQVGVRLAYALGQPVVTGIQNVSVAGGVATLTGEGPDGTETYEVSLPAVVTILEGGVEPRYPSVMGRMKAKKAPVEVLAPSAAPAGSGRESLTVPPPPPNQVQVLGTGPAAAPAFVSTLVELGVIR</sequence>
<gene>
    <name evidence="5" type="ORF">BN13_40027</name>
</gene>
<evidence type="ECO:0000256" key="2">
    <source>
        <dbReference type="ARBA" id="ARBA00011355"/>
    </source>
</evidence>
<proteinExistence type="predicted"/>
<dbReference type="Gene3D" id="3.40.50.620">
    <property type="entry name" value="HUPs"/>
    <property type="match status" value="1"/>
</dbReference>
<dbReference type="InterPro" id="IPR014730">
    <property type="entry name" value="ETF_a/b_N"/>
</dbReference>
<comment type="cofactor">
    <cofactor evidence="1">
        <name>FAD</name>
        <dbReference type="ChEBI" id="CHEBI:57692"/>
    </cofactor>
</comment>
<reference evidence="5 6" key="1">
    <citation type="journal article" date="2013" name="ISME J.">
        <title>A metabolic model for members of the genus Tetrasphaera involved in enhanced biological phosphorus removal.</title>
        <authorList>
            <person name="Kristiansen R."/>
            <person name="Nguyen H.T.T."/>
            <person name="Saunders A.M."/>
            <person name="Nielsen J.L."/>
            <person name="Wimmer R."/>
            <person name="Le V.Q."/>
            <person name="McIlroy S.J."/>
            <person name="Petrovski S."/>
            <person name="Seviour R.J."/>
            <person name="Calteau A."/>
            <person name="Nielsen K.L."/>
            <person name="Nielsen P.H."/>
        </authorList>
    </citation>
    <scope>NUCLEOTIDE SEQUENCE [LARGE SCALE GENOMIC DNA]</scope>
    <source>
        <strain evidence="5 6">Ben 74</strain>
    </source>
</reference>
<evidence type="ECO:0000256" key="3">
    <source>
        <dbReference type="ARBA" id="ARBA00025649"/>
    </source>
</evidence>
<dbReference type="SMART" id="SM00893">
    <property type="entry name" value="ETF"/>
    <property type="match status" value="1"/>
</dbReference>